<feature type="transmembrane region" description="Helical" evidence="8">
    <location>
        <begin position="168"/>
        <end position="190"/>
    </location>
</feature>
<dbReference type="GO" id="GO:0015105">
    <property type="term" value="F:arsenite transmembrane transporter activity"/>
    <property type="evidence" value="ECO:0007669"/>
    <property type="project" value="InterPro"/>
</dbReference>
<comment type="subcellular location">
    <subcellularLocation>
        <location evidence="1">Cell membrane</location>
        <topology evidence="1">Multi-pass membrane protein</topology>
    </subcellularLocation>
</comment>
<dbReference type="InterPro" id="IPR051475">
    <property type="entry name" value="Diverse_Ion_Transporter"/>
</dbReference>
<feature type="transmembrane region" description="Helical" evidence="8">
    <location>
        <begin position="98"/>
        <end position="126"/>
    </location>
</feature>
<dbReference type="GO" id="GO:0005886">
    <property type="term" value="C:plasma membrane"/>
    <property type="evidence" value="ECO:0007669"/>
    <property type="project" value="UniProtKB-SubCell"/>
</dbReference>
<dbReference type="Pfam" id="PF03600">
    <property type="entry name" value="CitMHS"/>
    <property type="match status" value="1"/>
</dbReference>
<gene>
    <name evidence="10" type="ORF">ENW55_08970</name>
</gene>
<feature type="transmembrane region" description="Helical" evidence="8">
    <location>
        <begin position="402"/>
        <end position="422"/>
    </location>
</feature>
<proteinExistence type="inferred from homology"/>
<organism evidence="10">
    <name type="scientific">Pseudothermotoga hypogea</name>
    <dbReference type="NCBI Taxonomy" id="57487"/>
    <lineage>
        <taxon>Bacteria</taxon>
        <taxon>Thermotogati</taxon>
        <taxon>Thermotogota</taxon>
        <taxon>Thermotogae</taxon>
        <taxon>Thermotogales</taxon>
        <taxon>Thermotogaceae</taxon>
        <taxon>Pseudothermotoga</taxon>
    </lineage>
</organism>
<evidence type="ECO:0000256" key="5">
    <source>
        <dbReference type="ARBA" id="ARBA00022692"/>
    </source>
</evidence>
<feature type="transmembrane region" description="Helical" evidence="8">
    <location>
        <begin position="224"/>
        <end position="242"/>
    </location>
</feature>
<comment type="similarity">
    <text evidence="2">Belongs to the CitM (TC 2.A.11) transporter family.</text>
</comment>
<dbReference type="PRINTS" id="PR00758">
    <property type="entry name" value="ARSENICPUMP"/>
</dbReference>
<keyword evidence="7 8" id="KW-0472">Membrane</keyword>
<keyword evidence="4" id="KW-1003">Cell membrane</keyword>
<feature type="transmembrane region" description="Helical" evidence="8">
    <location>
        <begin position="280"/>
        <end position="302"/>
    </location>
</feature>
<evidence type="ECO:0000256" key="6">
    <source>
        <dbReference type="ARBA" id="ARBA00022989"/>
    </source>
</evidence>
<protein>
    <submittedName>
        <fullName evidence="10">Citrate transporter</fullName>
    </submittedName>
</protein>
<evidence type="ECO:0000256" key="4">
    <source>
        <dbReference type="ARBA" id="ARBA00022475"/>
    </source>
</evidence>
<evidence type="ECO:0000313" key="10">
    <source>
        <dbReference type="EMBL" id="HGZ80100.1"/>
    </source>
</evidence>
<accession>A0A832I9P0</accession>
<feature type="transmembrane region" description="Helical" evidence="8">
    <location>
        <begin position="355"/>
        <end position="381"/>
    </location>
</feature>
<feature type="transmembrane region" description="Helical" evidence="8">
    <location>
        <begin position="60"/>
        <end position="86"/>
    </location>
</feature>
<keyword evidence="5 8" id="KW-0812">Transmembrane</keyword>
<dbReference type="EMBL" id="DTKQ01000054">
    <property type="protein sequence ID" value="HGZ80100.1"/>
    <property type="molecule type" value="Genomic_DNA"/>
</dbReference>
<evidence type="ECO:0000259" key="9">
    <source>
        <dbReference type="Pfam" id="PF03600"/>
    </source>
</evidence>
<dbReference type="PANTHER" id="PTHR43568">
    <property type="entry name" value="P PROTEIN"/>
    <property type="match status" value="1"/>
</dbReference>
<dbReference type="InterPro" id="IPR004680">
    <property type="entry name" value="Cit_transptr-like_dom"/>
</dbReference>
<sequence>MVKQIVAMFLFFMAYYVILSRSRRTSVKVFLLGLIAAVLKLSEGLTTENISRVVDFNTIGLLLGMMIIVSVLKSTGFFQMASVYAVRLGRGNLRRTVSMLAVFIAILSAFLDNVTTLLIFAPILFLVSDAAEVDPSKVLVLGVIASNVGGMATMIGDPPNIVIGNASGLSFASFIVHLAPMSFLMLLISLRMLSSVVSVDRASEAGLKRLAATNPREAITDKKLLLRTATIFVATIFAFAFHEALAIDMAFIALLGATLSLIVANKSFEDVAKEIEWDTLFFFMGLFSLTHVMQELGLLSGFASLISMVRSRSLLLVVLVWLSAVMGSLLSAVPTTVVLVPVVKYLIGLGYSTHLWWAIALGVGLGANLTPIGAAVNIVGISLLKRFTGKSVSFREFFQTSFAWVLTGLTIASLYMVVMAFVGW</sequence>
<name>A0A832I9P0_9THEM</name>
<feature type="transmembrane region" description="Helical" evidence="8">
    <location>
        <begin position="314"/>
        <end position="343"/>
    </location>
</feature>
<evidence type="ECO:0000256" key="1">
    <source>
        <dbReference type="ARBA" id="ARBA00004651"/>
    </source>
</evidence>
<dbReference type="PANTHER" id="PTHR43568:SF1">
    <property type="entry name" value="P PROTEIN"/>
    <property type="match status" value="1"/>
</dbReference>
<keyword evidence="6 8" id="KW-1133">Transmembrane helix</keyword>
<dbReference type="InterPro" id="IPR000802">
    <property type="entry name" value="Arsenical_pump_ArsB"/>
</dbReference>
<evidence type="ECO:0000256" key="7">
    <source>
        <dbReference type="ARBA" id="ARBA00023136"/>
    </source>
</evidence>
<evidence type="ECO:0000256" key="8">
    <source>
        <dbReference type="SAM" id="Phobius"/>
    </source>
</evidence>
<evidence type="ECO:0000256" key="2">
    <source>
        <dbReference type="ARBA" id="ARBA00009843"/>
    </source>
</evidence>
<feature type="domain" description="Citrate transporter-like" evidence="9">
    <location>
        <begin position="17"/>
        <end position="362"/>
    </location>
</feature>
<keyword evidence="3" id="KW-0813">Transport</keyword>
<evidence type="ECO:0000256" key="3">
    <source>
        <dbReference type="ARBA" id="ARBA00022448"/>
    </source>
</evidence>
<dbReference type="AlphaFoldDB" id="A0A832I9P0"/>
<comment type="caution">
    <text evidence="10">The sequence shown here is derived from an EMBL/GenBank/DDBJ whole genome shotgun (WGS) entry which is preliminary data.</text>
</comment>
<reference evidence="10" key="1">
    <citation type="journal article" date="2020" name="mSystems">
        <title>Genome- and Community-Level Interaction Insights into Carbon Utilization and Element Cycling Functions of Hydrothermarchaeota in Hydrothermal Sediment.</title>
        <authorList>
            <person name="Zhou Z."/>
            <person name="Liu Y."/>
            <person name="Xu W."/>
            <person name="Pan J."/>
            <person name="Luo Z.H."/>
            <person name="Li M."/>
        </authorList>
    </citation>
    <scope>NUCLEOTIDE SEQUENCE [LARGE SCALE GENOMIC DNA]</scope>
    <source>
        <strain evidence="10">SpSt-86</strain>
    </source>
</reference>